<evidence type="ECO:0000313" key="12">
    <source>
        <dbReference type="Proteomes" id="UP000426246"/>
    </source>
</evidence>
<keyword evidence="2" id="KW-0963">Cytoplasm</keyword>
<dbReference type="Proteomes" id="UP000426246">
    <property type="component" value="Chromosome"/>
</dbReference>
<gene>
    <name evidence="11" type="ORF">EHS13_31410</name>
</gene>
<evidence type="ECO:0000259" key="10">
    <source>
        <dbReference type="PROSITE" id="PS50110"/>
    </source>
</evidence>
<evidence type="ECO:0000256" key="8">
    <source>
        <dbReference type="PROSITE-ProRule" id="PRU00169"/>
    </source>
</evidence>
<evidence type="ECO:0000256" key="6">
    <source>
        <dbReference type="ARBA" id="ARBA00023125"/>
    </source>
</evidence>
<dbReference type="PROSITE" id="PS00041">
    <property type="entry name" value="HTH_ARAC_FAMILY_1"/>
    <property type="match status" value="1"/>
</dbReference>
<dbReference type="GO" id="GO:0043565">
    <property type="term" value="F:sequence-specific DNA binding"/>
    <property type="evidence" value="ECO:0007669"/>
    <property type="project" value="InterPro"/>
</dbReference>
<dbReference type="SUPFAM" id="SSF46689">
    <property type="entry name" value="Homeodomain-like"/>
    <property type="match status" value="2"/>
</dbReference>
<dbReference type="SMART" id="SM00448">
    <property type="entry name" value="REC"/>
    <property type="match status" value="1"/>
</dbReference>
<keyword evidence="12" id="KW-1185">Reference proteome</keyword>
<dbReference type="GO" id="GO:0005737">
    <property type="term" value="C:cytoplasm"/>
    <property type="evidence" value="ECO:0007669"/>
    <property type="project" value="UniProtKB-SubCell"/>
</dbReference>
<dbReference type="AlphaFoldDB" id="A0A6B8RT42"/>
<evidence type="ECO:0000256" key="2">
    <source>
        <dbReference type="ARBA" id="ARBA00022490"/>
    </source>
</evidence>
<organism evidence="11 12">
    <name type="scientific">Paenibacillus psychroresistens</name>
    <dbReference type="NCBI Taxonomy" id="1778678"/>
    <lineage>
        <taxon>Bacteria</taxon>
        <taxon>Bacillati</taxon>
        <taxon>Bacillota</taxon>
        <taxon>Bacilli</taxon>
        <taxon>Bacillales</taxon>
        <taxon>Paenibacillaceae</taxon>
        <taxon>Paenibacillus</taxon>
    </lineage>
</organism>
<reference evidence="12" key="1">
    <citation type="submission" date="2018-11" db="EMBL/GenBank/DDBJ databases">
        <title>Complete genome sequence of Paenibacillus sp. ML311-T8.</title>
        <authorList>
            <person name="Nam Y.-D."/>
            <person name="Kang J."/>
            <person name="Chung W.-H."/>
            <person name="Park Y.S."/>
        </authorList>
    </citation>
    <scope>NUCLEOTIDE SEQUENCE [LARGE SCALE GENOMIC DNA]</scope>
    <source>
        <strain evidence="12">ML311-T8</strain>
    </source>
</reference>
<name>A0A6B8RT42_9BACL</name>
<dbReference type="KEGG" id="ppsc:EHS13_31410"/>
<evidence type="ECO:0000256" key="4">
    <source>
        <dbReference type="ARBA" id="ARBA00023012"/>
    </source>
</evidence>
<dbReference type="PANTHER" id="PTHR42713">
    <property type="entry name" value="HISTIDINE KINASE-RELATED"/>
    <property type="match status" value="1"/>
</dbReference>
<dbReference type="PANTHER" id="PTHR42713:SF3">
    <property type="entry name" value="TRANSCRIPTIONAL REGULATORY PROTEIN HPTR"/>
    <property type="match status" value="1"/>
</dbReference>
<dbReference type="InterPro" id="IPR018062">
    <property type="entry name" value="HTH_AraC-typ_CS"/>
</dbReference>
<dbReference type="Gene3D" id="1.10.10.60">
    <property type="entry name" value="Homeodomain-like"/>
    <property type="match status" value="2"/>
</dbReference>
<keyword evidence="5" id="KW-0805">Transcription regulation</keyword>
<sequence>MKLKALLVDDEINIIKNLKEIIPWEQMGIEVIGLAKNGVEALQYIHAECPDILLTDIRMPLMDGLTLLQRVRELNQDCEIMILTGYQDFEYARSALQYGAKDYILKPIHYGELEAKIQCVALEINTRKLQKSRQAEKWRSVIHLANEKVLFDVLMDYTSSDNAHFLLTGEEIDLEDPDYILFLIDVDSYSLMSRIWNQQERKLWNFAVRNVLQYALHEYGLYYAVLQMREGEWCVLVEQHKAHPFSDVEAFKRWATILQQAVSEFVHLDLSVGIYLEPLALSMLADAYKKVQRSLNLSPNANQIIVVSADASEISKPNNSLWMSIEAMVSGLKQGNRQKVEEGMRELNANLQAISGQSFKQVERILHFLVLHLLREMREMDRIGKLEEEAIWIKLESSYGAKDLLVAVNQLVDDCLSRMLGQKTSKVLMLSAEDYIRRHLVKDLGIEEVADYLGISSSYFSLLFKLHAGETFVEYITRHRMEMAKSMLITSDKSIAKIGILIGIADRRYFTKVFQRYTGFKPSEYRDHTSYMQHLPESPRL</sequence>
<dbReference type="CDD" id="cd17536">
    <property type="entry name" value="REC_YesN-like"/>
    <property type="match status" value="1"/>
</dbReference>
<proteinExistence type="predicted"/>
<comment type="subcellular location">
    <subcellularLocation>
        <location evidence="1">Cytoplasm</location>
    </subcellularLocation>
</comment>
<dbReference type="InterPro" id="IPR018060">
    <property type="entry name" value="HTH_AraC"/>
</dbReference>
<dbReference type="PROSITE" id="PS01124">
    <property type="entry name" value="HTH_ARAC_FAMILY_2"/>
    <property type="match status" value="1"/>
</dbReference>
<evidence type="ECO:0000256" key="1">
    <source>
        <dbReference type="ARBA" id="ARBA00004496"/>
    </source>
</evidence>
<dbReference type="InterPro" id="IPR051552">
    <property type="entry name" value="HptR"/>
</dbReference>
<evidence type="ECO:0000256" key="5">
    <source>
        <dbReference type="ARBA" id="ARBA00023015"/>
    </source>
</evidence>
<feature type="modified residue" description="4-aspartylphosphate" evidence="8">
    <location>
        <position position="56"/>
    </location>
</feature>
<dbReference type="SMART" id="SM00342">
    <property type="entry name" value="HTH_ARAC"/>
    <property type="match status" value="1"/>
</dbReference>
<dbReference type="InterPro" id="IPR001789">
    <property type="entry name" value="Sig_transdc_resp-reg_receiver"/>
</dbReference>
<evidence type="ECO:0000256" key="3">
    <source>
        <dbReference type="ARBA" id="ARBA00022553"/>
    </source>
</evidence>
<keyword evidence="4" id="KW-0902">Two-component regulatory system</keyword>
<dbReference type="Pfam" id="PF12833">
    <property type="entry name" value="HTH_18"/>
    <property type="match status" value="1"/>
</dbReference>
<feature type="domain" description="HTH araC/xylS-type" evidence="9">
    <location>
        <begin position="430"/>
        <end position="528"/>
    </location>
</feature>
<dbReference type="EMBL" id="CP034235">
    <property type="protein sequence ID" value="QGQ99067.1"/>
    <property type="molecule type" value="Genomic_DNA"/>
</dbReference>
<dbReference type="SUPFAM" id="SSF52172">
    <property type="entry name" value="CheY-like"/>
    <property type="match status" value="1"/>
</dbReference>
<feature type="domain" description="Response regulatory" evidence="10">
    <location>
        <begin position="4"/>
        <end position="121"/>
    </location>
</feature>
<dbReference type="Gene3D" id="3.40.50.2300">
    <property type="match status" value="1"/>
</dbReference>
<keyword evidence="6" id="KW-0238">DNA-binding</keyword>
<dbReference type="InterPro" id="IPR011006">
    <property type="entry name" value="CheY-like_superfamily"/>
</dbReference>
<dbReference type="Pfam" id="PF00072">
    <property type="entry name" value="Response_reg"/>
    <property type="match status" value="1"/>
</dbReference>
<keyword evidence="3 8" id="KW-0597">Phosphoprotein</keyword>
<dbReference type="PROSITE" id="PS50110">
    <property type="entry name" value="RESPONSE_REGULATORY"/>
    <property type="match status" value="1"/>
</dbReference>
<dbReference type="InterPro" id="IPR009057">
    <property type="entry name" value="Homeodomain-like_sf"/>
</dbReference>
<accession>A0A6B8RT42</accession>
<evidence type="ECO:0000259" key="9">
    <source>
        <dbReference type="PROSITE" id="PS01124"/>
    </source>
</evidence>
<dbReference type="RefSeq" id="WP_155704174.1">
    <property type="nucleotide sequence ID" value="NZ_CP034235.1"/>
</dbReference>
<evidence type="ECO:0000256" key="7">
    <source>
        <dbReference type="ARBA" id="ARBA00023163"/>
    </source>
</evidence>
<dbReference type="OrthoDB" id="9788446at2"/>
<keyword evidence="7" id="KW-0804">Transcription</keyword>
<dbReference type="GO" id="GO:0003700">
    <property type="term" value="F:DNA-binding transcription factor activity"/>
    <property type="evidence" value="ECO:0007669"/>
    <property type="project" value="InterPro"/>
</dbReference>
<dbReference type="GO" id="GO:0000160">
    <property type="term" value="P:phosphorelay signal transduction system"/>
    <property type="evidence" value="ECO:0007669"/>
    <property type="project" value="UniProtKB-KW"/>
</dbReference>
<evidence type="ECO:0000313" key="11">
    <source>
        <dbReference type="EMBL" id="QGQ99067.1"/>
    </source>
</evidence>
<protein>
    <submittedName>
        <fullName evidence="11">Response regulator</fullName>
    </submittedName>
</protein>